<dbReference type="EMBL" id="FOMT01000010">
    <property type="protein sequence ID" value="SFF35012.1"/>
    <property type="molecule type" value="Genomic_DNA"/>
</dbReference>
<dbReference type="AlphaFoldDB" id="A0A1I2HYM3"/>
<evidence type="ECO:0000313" key="3">
    <source>
        <dbReference type="Proteomes" id="UP000198855"/>
    </source>
</evidence>
<dbReference type="Pfam" id="PF10388">
    <property type="entry name" value="YkuI_C"/>
    <property type="match status" value="1"/>
</dbReference>
<protein>
    <submittedName>
        <fullName evidence="2">EAL domain, c-di-GMP-specific phosphodiesterase class I (Or its enzymatically inactive variant)</fullName>
    </submittedName>
</protein>
<keyword evidence="3" id="KW-1185">Reference proteome</keyword>
<name>A0A1I2HYM3_9BACL</name>
<sequence>MTNDCLSNTTIPQTLQLDGEQMSAFYQPIIALDTRKVVGYEVLGRACKGDAVRSLGPFFCDPEVPVEDHIAVDRILREQAFQKIAATRQPPMLFINLKPNWMHRGMQSGELYTLSLLDKYQIDPGRVVIEITEESFNGEMEELREVIDLYRSKGCLIAIDDVGSGFSGMDRIALIQPNILKIDIHMLKRSANHDGYLGTLRSFSALADQLGASLLAEGVETKQDLARAIQAGVRYVQGFLFAKAERDFDQPYRFSSLLEEELETHRQLQLYSENYWRYLSDRLAGKIDRIGHLEELDEEDNEWIVRLLQELENNCIRVYLCRDNGIQISSNYSRREDGSWRREDEYCGANWSWRPYFVPNVVQLNETRRSIVSRAYTDLDSRAWIRTVSVLVKPGIILFVDMKDPEPDYYRI</sequence>
<dbReference type="SUPFAM" id="SSF103190">
    <property type="entry name" value="Sensory domain-like"/>
    <property type="match status" value="1"/>
</dbReference>
<dbReference type="InterPro" id="IPR018842">
    <property type="entry name" value="YkuI_C"/>
</dbReference>
<dbReference type="OrthoDB" id="1673646at2"/>
<dbReference type="CDD" id="cd01948">
    <property type="entry name" value="EAL"/>
    <property type="match status" value="1"/>
</dbReference>
<dbReference type="PROSITE" id="PS50883">
    <property type="entry name" value="EAL"/>
    <property type="match status" value="1"/>
</dbReference>
<dbReference type="SUPFAM" id="SSF141868">
    <property type="entry name" value="EAL domain-like"/>
    <property type="match status" value="1"/>
</dbReference>
<dbReference type="GO" id="GO:0071111">
    <property type="term" value="F:cyclic-guanylate-specific phosphodiesterase activity"/>
    <property type="evidence" value="ECO:0007669"/>
    <property type="project" value="InterPro"/>
</dbReference>
<reference evidence="3" key="1">
    <citation type="submission" date="2016-10" db="EMBL/GenBank/DDBJ databases">
        <authorList>
            <person name="Varghese N."/>
            <person name="Submissions S."/>
        </authorList>
    </citation>
    <scope>NUCLEOTIDE SEQUENCE [LARGE SCALE GENOMIC DNA]</scope>
    <source>
        <strain evidence="3">CGMCC 1.10784</strain>
    </source>
</reference>
<gene>
    <name evidence="2" type="ORF">SAMN05216378_0039</name>
</gene>
<dbReference type="InterPro" id="IPR029151">
    <property type="entry name" value="Sensor-like_sf"/>
</dbReference>
<dbReference type="Gene3D" id="3.30.450.20">
    <property type="entry name" value="PAS domain"/>
    <property type="match status" value="1"/>
</dbReference>
<proteinExistence type="predicted"/>
<dbReference type="PANTHER" id="PTHR33121:SF82">
    <property type="entry name" value="SIGNAL TRANSDUCTION PROTEIN CONTAINING A EAL DOMAIN"/>
    <property type="match status" value="1"/>
</dbReference>
<dbReference type="RefSeq" id="WP_091190847.1">
    <property type="nucleotide sequence ID" value="NZ_FOMT01000010.1"/>
</dbReference>
<dbReference type="Proteomes" id="UP000198855">
    <property type="component" value="Unassembled WGS sequence"/>
</dbReference>
<organism evidence="2 3">
    <name type="scientific">Paenibacillus catalpae</name>
    <dbReference type="NCBI Taxonomy" id="1045775"/>
    <lineage>
        <taxon>Bacteria</taxon>
        <taxon>Bacillati</taxon>
        <taxon>Bacillota</taxon>
        <taxon>Bacilli</taxon>
        <taxon>Bacillales</taxon>
        <taxon>Paenibacillaceae</taxon>
        <taxon>Paenibacillus</taxon>
    </lineage>
</organism>
<feature type="domain" description="EAL" evidence="1">
    <location>
        <begin position="4"/>
        <end position="258"/>
    </location>
</feature>
<dbReference type="Pfam" id="PF00563">
    <property type="entry name" value="EAL"/>
    <property type="match status" value="1"/>
</dbReference>
<dbReference type="InterPro" id="IPR035919">
    <property type="entry name" value="EAL_sf"/>
</dbReference>
<dbReference type="Gene3D" id="3.20.20.450">
    <property type="entry name" value="EAL domain"/>
    <property type="match status" value="1"/>
</dbReference>
<accession>A0A1I2HYM3</accession>
<dbReference type="PANTHER" id="PTHR33121">
    <property type="entry name" value="CYCLIC DI-GMP PHOSPHODIESTERASE PDEF"/>
    <property type="match status" value="1"/>
</dbReference>
<dbReference type="STRING" id="1045775.SAMN05216378_0039"/>
<dbReference type="InterPro" id="IPR001633">
    <property type="entry name" value="EAL_dom"/>
</dbReference>
<evidence type="ECO:0000259" key="1">
    <source>
        <dbReference type="PROSITE" id="PS50883"/>
    </source>
</evidence>
<evidence type="ECO:0000313" key="2">
    <source>
        <dbReference type="EMBL" id="SFF35012.1"/>
    </source>
</evidence>
<dbReference type="InterPro" id="IPR050706">
    <property type="entry name" value="Cyclic-di-GMP_PDE-like"/>
</dbReference>
<dbReference type="SMART" id="SM00052">
    <property type="entry name" value="EAL"/>
    <property type="match status" value="1"/>
</dbReference>